<gene>
    <name evidence="16" type="ORF">GBAR_LOCUS2181</name>
</gene>
<evidence type="ECO:0000256" key="10">
    <source>
        <dbReference type="ARBA" id="ARBA00022801"/>
    </source>
</evidence>
<dbReference type="AlphaFoldDB" id="A0AA35QZL8"/>
<evidence type="ECO:0000256" key="14">
    <source>
        <dbReference type="ARBA" id="ARBA00049244"/>
    </source>
</evidence>
<dbReference type="EMBL" id="CASHTH010000317">
    <property type="protein sequence ID" value="CAI7997559.1"/>
    <property type="molecule type" value="Genomic_DNA"/>
</dbReference>
<evidence type="ECO:0000256" key="13">
    <source>
        <dbReference type="ARBA" id="ARBA00022932"/>
    </source>
</evidence>
<evidence type="ECO:0000256" key="2">
    <source>
        <dbReference type="ARBA" id="ARBA00006360"/>
    </source>
</evidence>
<comment type="catalytic activity">
    <reaction evidence="14">
        <text>DNA(n) + a 2'-deoxyribonucleoside 5'-triphosphate = DNA(n+1) + diphosphate</text>
        <dbReference type="Rhea" id="RHEA:22508"/>
        <dbReference type="Rhea" id="RHEA-COMP:17339"/>
        <dbReference type="Rhea" id="RHEA-COMP:17340"/>
        <dbReference type="ChEBI" id="CHEBI:33019"/>
        <dbReference type="ChEBI" id="CHEBI:61560"/>
        <dbReference type="ChEBI" id="CHEBI:173112"/>
        <dbReference type="EC" id="2.7.7.7"/>
    </reaction>
</comment>
<evidence type="ECO:0000256" key="3">
    <source>
        <dbReference type="ARBA" id="ARBA00010875"/>
    </source>
</evidence>
<dbReference type="GO" id="GO:0004519">
    <property type="term" value="F:endonuclease activity"/>
    <property type="evidence" value="ECO:0007669"/>
    <property type="project" value="UniProtKB-KW"/>
</dbReference>
<dbReference type="Pfam" id="PF02130">
    <property type="entry name" value="YbeY"/>
    <property type="match status" value="1"/>
</dbReference>
<keyword evidence="11" id="KW-0862">Zinc</keyword>
<keyword evidence="9" id="KW-0255">Endonuclease</keyword>
<dbReference type="InterPro" id="IPR020549">
    <property type="entry name" value="YbeY_CS"/>
</dbReference>
<dbReference type="PANTHER" id="PTHR11669">
    <property type="entry name" value="REPLICATION FACTOR C / DNA POLYMERASE III GAMMA-TAU SUBUNIT"/>
    <property type="match status" value="1"/>
</dbReference>
<sequence>MISQSERQVFITVADEFRNEVSEAWLERALLVALDYALEPGEPGQISLLLTGDATIQELNRTYRGLDEVTDVLSFSLIHHGQWEGDEGPFIGPDSILDLGLDDDWADFVLPPNELPPLGEVIISYPQTCRQAAALERPVEQELALLMIHGALHLVGHDHAEPEETATMQALERAALAELFGQEHVATTLRQAIKLGRVSHSYLFCGPRGTGKTTTARIVAKAVNCLDPQDGDPCNQCAICTSINEERFMDTIEMDAASNRGIEDIRDIRDKVNFAPSEGRRKVYIIDEAHMLTDQASNAFLKTLEEPPSHVIFILCTTEANRILPTIVSRCQRFDFRRLPSDRIYQRLAEITEGEGASVAPDALRLVARYAAGSLRDAENLLEQLVVSYGGDVTLVQVEELLGLGHGDRWLDLVKYLLMGNTSASLEIINQAAWDGADLRQMHRQAQELLRAAMLLEWGAADALELPEHVTGQLKEL</sequence>
<comment type="cofactor">
    <cofactor evidence="1">
        <name>Zn(2+)</name>
        <dbReference type="ChEBI" id="CHEBI:29105"/>
    </cofactor>
</comment>
<dbReference type="HAMAP" id="MF_00009">
    <property type="entry name" value="Endoribonucl_YbeY"/>
    <property type="match status" value="1"/>
</dbReference>
<name>A0AA35QZL8_GEOBA</name>
<dbReference type="InterPro" id="IPR023091">
    <property type="entry name" value="MetalPrtase_cat_dom_sf_prd"/>
</dbReference>
<keyword evidence="8" id="KW-0547">Nucleotide-binding</keyword>
<dbReference type="InterPro" id="IPR002036">
    <property type="entry name" value="YbeY"/>
</dbReference>
<dbReference type="Pfam" id="PF22608">
    <property type="entry name" value="DNAX_ATPase_lid"/>
    <property type="match status" value="1"/>
</dbReference>
<dbReference type="InterPro" id="IPR012763">
    <property type="entry name" value="DNA_pol_III_sug/sutau_N"/>
</dbReference>
<dbReference type="SUPFAM" id="SSF52540">
    <property type="entry name" value="P-loop containing nucleoside triphosphate hydrolases"/>
    <property type="match status" value="1"/>
</dbReference>
<evidence type="ECO:0000256" key="6">
    <source>
        <dbReference type="ARBA" id="ARBA00022722"/>
    </source>
</evidence>
<comment type="similarity">
    <text evidence="2">Belongs to the DnaX/STICHEL family.</text>
</comment>
<dbReference type="InterPro" id="IPR022754">
    <property type="entry name" value="DNA_pol_III_gamma-3"/>
</dbReference>
<dbReference type="PROSITE" id="PS01306">
    <property type="entry name" value="UPF0054"/>
    <property type="match status" value="1"/>
</dbReference>
<dbReference type="Pfam" id="PF12169">
    <property type="entry name" value="DNA_pol3_gamma3"/>
    <property type="match status" value="1"/>
</dbReference>
<feature type="domain" description="AAA+ ATPase" evidence="15">
    <location>
        <begin position="198"/>
        <end position="340"/>
    </location>
</feature>
<dbReference type="InterPro" id="IPR050238">
    <property type="entry name" value="DNA_Rep/Repair_Clamp_Loader"/>
</dbReference>
<keyword evidence="17" id="KW-1185">Reference proteome</keyword>
<dbReference type="Pfam" id="PF13177">
    <property type="entry name" value="DNA_pol3_delta2"/>
    <property type="match status" value="1"/>
</dbReference>
<dbReference type="SUPFAM" id="SSF55486">
    <property type="entry name" value="Metalloproteases ('zincins'), catalytic domain"/>
    <property type="match status" value="1"/>
</dbReference>
<dbReference type="CDD" id="cd18137">
    <property type="entry name" value="HLD_clamp_pol_III_gamma_tau"/>
    <property type="match status" value="1"/>
</dbReference>
<dbReference type="InterPro" id="IPR045085">
    <property type="entry name" value="HLD_clamp_pol_III_gamma_tau"/>
</dbReference>
<keyword evidence="7" id="KW-0479">Metal-binding</keyword>
<reference evidence="16" key="1">
    <citation type="submission" date="2023-03" db="EMBL/GenBank/DDBJ databases">
        <authorList>
            <person name="Steffen K."/>
            <person name="Cardenas P."/>
        </authorList>
    </citation>
    <scope>NUCLEOTIDE SEQUENCE</scope>
</reference>
<comment type="caution">
    <text evidence="16">The sequence shown here is derived from an EMBL/GenBank/DDBJ whole genome shotgun (WGS) entry which is preliminary data.</text>
</comment>
<dbReference type="NCBIfam" id="TIGR00043">
    <property type="entry name" value="rRNA maturation RNase YbeY"/>
    <property type="match status" value="1"/>
</dbReference>
<keyword evidence="6" id="KW-0540">Nuclease</keyword>
<keyword evidence="10" id="KW-0378">Hydrolase</keyword>
<dbReference type="GO" id="GO:0006261">
    <property type="term" value="P:DNA-templated DNA replication"/>
    <property type="evidence" value="ECO:0007669"/>
    <property type="project" value="TreeGrafter"/>
</dbReference>
<keyword evidence="13" id="KW-0548">Nucleotidyltransferase</keyword>
<evidence type="ECO:0000256" key="9">
    <source>
        <dbReference type="ARBA" id="ARBA00022759"/>
    </source>
</evidence>
<dbReference type="NCBIfam" id="TIGR02397">
    <property type="entry name" value="dnaX_nterm"/>
    <property type="match status" value="1"/>
</dbReference>
<dbReference type="GO" id="GO:0003887">
    <property type="term" value="F:DNA-directed DNA polymerase activity"/>
    <property type="evidence" value="ECO:0007669"/>
    <property type="project" value="UniProtKB-KW"/>
</dbReference>
<dbReference type="GO" id="GO:0004222">
    <property type="term" value="F:metalloendopeptidase activity"/>
    <property type="evidence" value="ECO:0007669"/>
    <property type="project" value="InterPro"/>
</dbReference>
<organism evidence="16 17">
    <name type="scientific">Geodia barretti</name>
    <name type="common">Barrett's horny sponge</name>
    <dbReference type="NCBI Taxonomy" id="519541"/>
    <lineage>
        <taxon>Eukaryota</taxon>
        <taxon>Metazoa</taxon>
        <taxon>Porifera</taxon>
        <taxon>Demospongiae</taxon>
        <taxon>Heteroscleromorpha</taxon>
        <taxon>Tetractinellida</taxon>
        <taxon>Astrophorina</taxon>
        <taxon>Geodiidae</taxon>
        <taxon>Geodia</taxon>
    </lineage>
</organism>
<dbReference type="GO" id="GO:0046872">
    <property type="term" value="F:metal ion binding"/>
    <property type="evidence" value="ECO:0007669"/>
    <property type="project" value="UniProtKB-KW"/>
</dbReference>
<accession>A0AA35QZL8</accession>
<comment type="similarity">
    <text evidence="3">Belongs to the endoribonuclease YbeY family.</text>
</comment>
<evidence type="ECO:0000256" key="4">
    <source>
        <dbReference type="ARBA" id="ARBA00012417"/>
    </source>
</evidence>
<evidence type="ECO:0000256" key="5">
    <source>
        <dbReference type="ARBA" id="ARBA00022705"/>
    </source>
</evidence>
<dbReference type="FunFam" id="1.10.8.60:FF:000013">
    <property type="entry name" value="DNA polymerase III subunit gamma/tau"/>
    <property type="match status" value="1"/>
</dbReference>
<dbReference type="GO" id="GO:0005524">
    <property type="term" value="F:ATP binding"/>
    <property type="evidence" value="ECO:0007669"/>
    <property type="project" value="UniProtKB-KW"/>
</dbReference>
<dbReference type="GO" id="GO:0009360">
    <property type="term" value="C:DNA polymerase III complex"/>
    <property type="evidence" value="ECO:0007669"/>
    <property type="project" value="InterPro"/>
</dbReference>
<evidence type="ECO:0000313" key="16">
    <source>
        <dbReference type="EMBL" id="CAI7997559.1"/>
    </source>
</evidence>
<keyword evidence="13" id="KW-0239">DNA-directed DNA polymerase</keyword>
<proteinExistence type="inferred from homology"/>
<keyword evidence="12" id="KW-0067">ATP-binding</keyword>
<dbReference type="FunFam" id="3.40.50.300:FF:000014">
    <property type="entry name" value="DNA polymerase III subunit gamma/tau"/>
    <property type="match status" value="1"/>
</dbReference>
<keyword evidence="13" id="KW-0808">Transferase</keyword>
<protein>
    <recommendedName>
        <fullName evidence="4">DNA-directed DNA polymerase</fullName>
        <ecNumber evidence="4">2.7.7.7</ecNumber>
    </recommendedName>
</protein>
<evidence type="ECO:0000256" key="12">
    <source>
        <dbReference type="ARBA" id="ARBA00022840"/>
    </source>
</evidence>
<evidence type="ECO:0000256" key="11">
    <source>
        <dbReference type="ARBA" id="ARBA00022833"/>
    </source>
</evidence>
<dbReference type="SMART" id="SM00382">
    <property type="entry name" value="AAA"/>
    <property type="match status" value="1"/>
</dbReference>
<evidence type="ECO:0000313" key="17">
    <source>
        <dbReference type="Proteomes" id="UP001174909"/>
    </source>
</evidence>
<dbReference type="InterPro" id="IPR027417">
    <property type="entry name" value="P-loop_NTPase"/>
</dbReference>
<dbReference type="GO" id="GO:0006364">
    <property type="term" value="P:rRNA processing"/>
    <property type="evidence" value="ECO:0007669"/>
    <property type="project" value="InterPro"/>
</dbReference>
<keyword evidence="5" id="KW-0235">DNA replication</keyword>
<evidence type="ECO:0000259" key="15">
    <source>
        <dbReference type="SMART" id="SM00382"/>
    </source>
</evidence>
<evidence type="ECO:0000256" key="8">
    <source>
        <dbReference type="ARBA" id="ARBA00022741"/>
    </source>
</evidence>
<dbReference type="Gene3D" id="1.10.8.60">
    <property type="match status" value="1"/>
</dbReference>
<dbReference type="Gene3D" id="3.40.390.30">
    <property type="entry name" value="Metalloproteases ('zincins'), catalytic domain"/>
    <property type="match status" value="1"/>
</dbReference>
<evidence type="ECO:0000256" key="7">
    <source>
        <dbReference type="ARBA" id="ARBA00022723"/>
    </source>
</evidence>
<dbReference type="InterPro" id="IPR003593">
    <property type="entry name" value="AAA+_ATPase"/>
</dbReference>
<dbReference type="Gene3D" id="3.40.50.300">
    <property type="entry name" value="P-loop containing nucleotide triphosphate hydrolases"/>
    <property type="match status" value="1"/>
</dbReference>
<dbReference type="CDD" id="cd00009">
    <property type="entry name" value="AAA"/>
    <property type="match status" value="1"/>
</dbReference>
<evidence type="ECO:0000256" key="1">
    <source>
        <dbReference type="ARBA" id="ARBA00001947"/>
    </source>
</evidence>
<dbReference type="PANTHER" id="PTHR11669:SF0">
    <property type="entry name" value="PROTEIN STICHEL-LIKE 2"/>
    <property type="match status" value="1"/>
</dbReference>
<dbReference type="EC" id="2.7.7.7" evidence="4"/>
<dbReference type="Proteomes" id="UP001174909">
    <property type="component" value="Unassembled WGS sequence"/>
</dbReference>